<evidence type="ECO:0008006" key="4">
    <source>
        <dbReference type="Google" id="ProtNLM"/>
    </source>
</evidence>
<evidence type="ECO:0000313" key="2">
    <source>
        <dbReference type="EMBL" id="MCC4307380.1"/>
    </source>
</evidence>
<protein>
    <recommendedName>
        <fullName evidence="4">Lipoprotein</fullName>
    </recommendedName>
</protein>
<dbReference type="RefSeq" id="WP_228232641.1">
    <property type="nucleotide sequence ID" value="NZ_ARXL01000059.1"/>
</dbReference>
<sequence length="205" mass="22470">MTAPRRTVSILFSLAFALALAGCATPTEVVSGWNTPDAEQPRFESLFVIALINDDQDRVAVENALGEALRDRVRQVYLAHRQLDGAADGDDLRRRVEKAVDRSGADGVLAVSFLKAEVRADYVPPRLNQGYGPSLGAGYDTVYSPGYYVENRDYYLQSTLYQVGRDSPVWQAQSRVINPTSLSNAVRGFAGDLAKRLQDDGALSR</sequence>
<feature type="chain" id="PRO_5040204829" description="Lipoprotein" evidence="1">
    <location>
        <begin position="22"/>
        <end position="205"/>
    </location>
</feature>
<organism evidence="2 3">
    <name type="scientific">Alloalcanivorax marinus</name>
    <dbReference type="NCBI Taxonomy" id="1177169"/>
    <lineage>
        <taxon>Bacteria</taxon>
        <taxon>Pseudomonadati</taxon>
        <taxon>Pseudomonadota</taxon>
        <taxon>Gammaproteobacteria</taxon>
        <taxon>Oceanospirillales</taxon>
        <taxon>Alcanivoracaceae</taxon>
        <taxon>Alloalcanivorax</taxon>
    </lineage>
</organism>
<gene>
    <name evidence="2" type="ORF">LL252_02255</name>
</gene>
<dbReference type="AlphaFoldDB" id="A0A9Q3YN02"/>
<accession>A0A9Q3YN02</accession>
<evidence type="ECO:0000313" key="3">
    <source>
        <dbReference type="Proteomes" id="UP001108027"/>
    </source>
</evidence>
<reference evidence="2" key="1">
    <citation type="submission" date="2021-10" db="EMBL/GenBank/DDBJ databases">
        <title>The diversity and Nitrogen Metabolism of Culturable Nitrate-Utilizing Bacteria Within the Oxygen Minimum Zone of the Changjiang (Yangtze River)Estuary.</title>
        <authorList>
            <person name="Zhang D."/>
            <person name="Zheng J."/>
            <person name="Liu S."/>
            <person name="He W."/>
        </authorList>
    </citation>
    <scope>NUCLEOTIDE SEQUENCE</scope>
    <source>
        <strain evidence="2">FXH-223</strain>
    </source>
</reference>
<name>A0A9Q3YN02_9GAMM</name>
<keyword evidence="3" id="KW-1185">Reference proteome</keyword>
<dbReference type="PROSITE" id="PS51257">
    <property type="entry name" value="PROKAR_LIPOPROTEIN"/>
    <property type="match status" value="1"/>
</dbReference>
<comment type="caution">
    <text evidence="2">The sequence shown here is derived from an EMBL/GenBank/DDBJ whole genome shotgun (WGS) entry which is preliminary data.</text>
</comment>
<dbReference type="Proteomes" id="UP001108027">
    <property type="component" value="Unassembled WGS sequence"/>
</dbReference>
<evidence type="ECO:0000256" key="1">
    <source>
        <dbReference type="SAM" id="SignalP"/>
    </source>
</evidence>
<dbReference type="EMBL" id="JAJGNA010000002">
    <property type="protein sequence ID" value="MCC4307380.1"/>
    <property type="molecule type" value="Genomic_DNA"/>
</dbReference>
<keyword evidence="1" id="KW-0732">Signal</keyword>
<proteinExistence type="predicted"/>
<feature type="signal peptide" evidence="1">
    <location>
        <begin position="1"/>
        <end position="21"/>
    </location>
</feature>